<sequence length="170" mass="18068">VLHAGTGWLTSECSSVGARSTNAAAAATAATATATAAFGGRGELLGGSRSEHGAWSSELGTHRGVQRCRGFWSRRILCTPAVVWHSGRECGRPAPCNFPPLCCCCCFLCGTVRRNPGARGVRSQSRKESEGVRRSPAIPPVDLLWPPVAPPEKTLSGRADRGETRIDRER</sequence>
<evidence type="ECO:0008006" key="4">
    <source>
        <dbReference type="Google" id="ProtNLM"/>
    </source>
</evidence>
<evidence type="ECO:0000256" key="1">
    <source>
        <dbReference type="SAM" id="MobiDB-lite"/>
    </source>
</evidence>
<comment type="caution">
    <text evidence="2">The sequence shown here is derived from an EMBL/GenBank/DDBJ whole genome shotgun (WGS) entry which is preliminary data.</text>
</comment>
<feature type="region of interest" description="Disordered" evidence="1">
    <location>
        <begin position="116"/>
        <end position="170"/>
    </location>
</feature>
<organism evidence="2 3">
    <name type="scientific">Pleurodeles waltl</name>
    <name type="common">Iberian ribbed newt</name>
    <dbReference type="NCBI Taxonomy" id="8319"/>
    <lineage>
        <taxon>Eukaryota</taxon>
        <taxon>Metazoa</taxon>
        <taxon>Chordata</taxon>
        <taxon>Craniata</taxon>
        <taxon>Vertebrata</taxon>
        <taxon>Euteleostomi</taxon>
        <taxon>Amphibia</taxon>
        <taxon>Batrachia</taxon>
        <taxon>Caudata</taxon>
        <taxon>Salamandroidea</taxon>
        <taxon>Salamandridae</taxon>
        <taxon>Pleurodelinae</taxon>
        <taxon>Pleurodeles</taxon>
    </lineage>
</organism>
<dbReference type="AlphaFoldDB" id="A0AAV7P7S4"/>
<reference evidence="2" key="1">
    <citation type="journal article" date="2022" name="bioRxiv">
        <title>Sequencing and chromosome-scale assembly of the giantPleurodeles waltlgenome.</title>
        <authorList>
            <person name="Brown T."/>
            <person name="Elewa A."/>
            <person name="Iarovenko S."/>
            <person name="Subramanian E."/>
            <person name="Araus A.J."/>
            <person name="Petzold A."/>
            <person name="Susuki M."/>
            <person name="Suzuki K.-i.T."/>
            <person name="Hayashi T."/>
            <person name="Toyoda A."/>
            <person name="Oliveira C."/>
            <person name="Osipova E."/>
            <person name="Leigh N.D."/>
            <person name="Simon A."/>
            <person name="Yun M.H."/>
        </authorList>
    </citation>
    <scope>NUCLEOTIDE SEQUENCE</scope>
    <source>
        <strain evidence="2">20211129_DDA</strain>
        <tissue evidence="2">Liver</tissue>
    </source>
</reference>
<feature type="non-terminal residue" evidence="2">
    <location>
        <position position="1"/>
    </location>
</feature>
<proteinExistence type="predicted"/>
<keyword evidence="3" id="KW-1185">Reference proteome</keyword>
<feature type="compositionally biased region" description="Basic and acidic residues" evidence="1">
    <location>
        <begin position="158"/>
        <end position="170"/>
    </location>
</feature>
<evidence type="ECO:0000313" key="3">
    <source>
        <dbReference type="Proteomes" id="UP001066276"/>
    </source>
</evidence>
<evidence type="ECO:0000313" key="2">
    <source>
        <dbReference type="EMBL" id="KAJ1124373.1"/>
    </source>
</evidence>
<dbReference type="Proteomes" id="UP001066276">
    <property type="component" value="Chromosome 7"/>
</dbReference>
<protein>
    <recommendedName>
        <fullName evidence="4">Secreted protein</fullName>
    </recommendedName>
</protein>
<feature type="non-terminal residue" evidence="2">
    <location>
        <position position="170"/>
    </location>
</feature>
<dbReference type="EMBL" id="JANPWB010000011">
    <property type="protein sequence ID" value="KAJ1124373.1"/>
    <property type="molecule type" value="Genomic_DNA"/>
</dbReference>
<name>A0AAV7P7S4_PLEWA</name>
<gene>
    <name evidence="2" type="ORF">NDU88_002834</name>
</gene>
<accession>A0AAV7P7S4</accession>